<evidence type="ECO:0000313" key="2">
    <source>
        <dbReference type="EMBL" id="BBH00084.1"/>
    </source>
</evidence>
<dbReference type="InterPro" id="IPR020533">
    <property type="entry name" value="Developmental_reg_ULTRAPETALA"/>
</dbReference>
<organism evidence="2">
    <name type="scientific">Prunus dulcis</name>
    <name type="common">Almond</name>
    <name type="synonym">Amygdalus dulcis</name>
    <dbReference type="NCBI Taxonomy" id="3755"/>
    <lineage>
        <taxon>Eukaryota</taxon>
        <taxon>Viridiplantae</taxon>
        <taxon>Streptophyta</taxon>
        <taxon>Embryophyta</taxon>
        <taxon>Tracheophyta</taxon>
        <taxon>Spermatophyta</taxon>
        <taxon>Magnoliopsida</taxon>
        <taxon>eudicotyledons</taxon>
        <taxon>Gunneridae</taxon>
        <taxon>Pentapetalae</taxon>
        <taxon>rosids</taxon>
        <taxon>fabids</taxon>
        <taxon>Rosales</taxon>
        <taxon>Rosaceae</taxon>
        <taxon>Amygdaloideae</taxon>
        <taxon>Amygdaleae</taxon>
        <taxon>Prunus</taxon>
    </lineage>
</organism>
<dbReference type="InterPro" id="IPR057011">
    <property type="entry name" value="ULT1/2_SAND"/>
</dbReference>
<reference evidence="2" key="1">
    <citation type="journal article" date="2019" name="Science">
        <title>Mutation of a bHLH transcription factor allowed almond domestication.</title>
        <authorList>
            <person name="Sanchez-Perez R."/>
            <person name="Pavan S."/>
            <person name="Mazzeo R."/>
            <person name="Moldovan C."/>
            <person name="Aiese Cigliano R."/>
            <person name="Del Cueto J."/>
            <person name="Ricciardi F."/>
            <person name="Lotti C."/>
            <person name="Ricciardi L."/>
            <person name="Dicenta F."/>
            <person name="Lopez-Marques R.L."/>
            <person name="Lindberg Moller B."/>
        </authorList>
    </citation>
    <scope>NUCLEOTIDE SEQUENCE</scope>
</reference>
<sequence length="85" mass="9184">MANGVERETGLLLFSDDELREMSGVNRGSDHIEVTCGCTSHRYGDAVGRLRVFVNGDLEITCECTPGCQEGLSLCLALLFLGKGF</sequence>
<proteinExistence type="predicted"/>
<gene>
    <name evidence="2" type="ORF">Prudu_009991</name>
</gene>
<dbReference type="EMBL" id="AP019299">
    <property type="protein sequence ID" value="BBH00084.1"/>
    <property type="molecule type" value="Genomic_DNA"/>
</dbReference>
<feature type="domain" description="ULTRAPETALA1/2 SAND" evidence="1">
    <location>
        <begin position="22"/>
        <end position="71"/>
    </location>
</feature>
<dbReference type="AlphaFoldDB" id="A0A4Y1R7E5"/>
<dbReference type="Pfam" id="PF23292">
    <property type="entry name" value="SAND_ULT1"/>
    <property type="match status" value="1"/>
</dbReference>
<dbReference type="GO" id="GO:0005634">
    <property type="term" value="C:nucleus"/>
    <property type="evidence" value="ECO:0007669"/>
    <property type="project" value="TreeGrafter"/>
</dbReference>
<dbReference type="PANTHER" id="PTHR34053:SF1">
    <property type="entry name" value="PROTEIN ULTRAPETALA 1"/>
    <property type="match status" value="1"/>
</dbReference>
<protein>
    <recommendedName>
        <fullName evidence="1">ULTRAPETALA1/2 SAND domain-containing protein</fullName>
    </recommendedName>
</protein>
<accession>A0A4Y1R7E5</accession>
<name>A0A4Y1R7E5_PRUDU</name>
<dbReference type="GO" id="GO:0005829">
    <property type="term" value="C:cytosol"/>
    <property type="evidence" value="ECO:0007669"/>
    <property type="project" value="TreeGrafter"/>
</dbReference>
<dbReference type="PANTHER" id="PTHR34053">
    <property type="entry name" value="PROTEIN ULTRAPETALA 1"/>
    <property type="match status" value="1"/>
</dbReference>
<evidence type="ECO:0000259" key="1">
    <source>
        <dbReference type="Pfam" id="PF23292"/>
    </source>
</evidence>